<reference evidence="2" key="1">
    <citation type="submission" date="2014-09" db="EMBL/GenBank/DDBJ databases">
        <authorList>
            <person name="Magalhaes I.L.F."/>
            <person name="Oliveira U."/>
            <person name="Santos F.R."/>
            <person name="Vidigal T.H.D.A."/>
            <person name="Brescovit A.D."/>
            <person name="Santos A.J."/>
        </authorList>
    </citation>
    <scope>NUCLEOTIDE SEQUENCE</scope>
    <source>
        <tissue evidence="2">Shoot tissue taken approximately 20 cm above the soil surface</tissue>
    </source>
</reference>
<name>A0A0A9CTF2_ARUDO</name>
<evidence type="ECO:0000256" key="1">
    <source>
        <dbReference type="SAM" id="Phobius"/>
    </source>
</evidence>
<proteinExistence type="predicted"/>
<keyword evidence="1" id="KW-0472">Membrane</keyword>
<dbReference type="EMBL" id="GBRH01219004">
    <property type="protein sequence ID" value="JAD78891.1"/>
    <property type="molecule type" value="Transcribed_RNA"/>
</dbReference>
<keyword evidence="1" id="KW-0812">Transmembrane</keyword>
<accession>A0A0A9CTF2</accession>
<protein>
    <submittedName>
        <fullName evidence="2">Uncharacterized protein</fullName>
    </submittedName>
</protein>
<reference evidence="2" key="2">
    <citation type="journal article" date="2015" name="Data Brief">
        <title>Shoot transcriptome of the giant reed, Arundo donax.</title>
        <authorList>
            <person name="Barrero R.A."/>
            <person name="Guerrero F.D."/>
            <person name="Moolhuijzen P."/>
            <person name="Goolsby J.A."/>
            <person name="Tidwell J."/>
            <person name="Bellgard S.E."/>
            <person name="Bellgard M.I."/>
        </authorList>
    </citation>
    <scope>NUCLEOTIDE SEQUENCE</scope>
    <source>
        <tissue evidence="2">Shoot tissue taken approximately 20 cm above the soil surface</tissue>
    </source>
</reference>
<evidence type="ECO:0000313" key="2">
    <source>
        <dbReference type="EMBL" id="JAD78891.1"/>
    </source>
</evidence>
<organism evidence="2">
    <name type="scientific">Arundo donax</name>
    <name type="common">Giant reed</name>
    <name type="synonym">Donax arundinaceus</name>
    <dbReference type="NCBI Taxonomy" id="35708"/>
    <lineage>
        <taxon>Eukaryota</taxon>
        <taxon>Viridiplantae</taxon>
        <taxon>Streptophyta</taxon>
        <taxon>Embryophyta</taxon>
        <taxon>Tracheophyta</taxon>
        <taxon>Spermatophyta</taxon>
        <taxon>Magnoliopsida</taxon>
        <taxon>Liliopsida</taxon>
        <taxon>Poales</taxon>
        <taxon>Poaceae</taxon>
        <taxon>PACMAD clade</taxon>
        <taxon>Arundinoideae</taxon>
        <taxon>Arundineae</taxon>
        <taxon>Arundo</taxon>
    </lineage>
</organism>
<feature type="transmembrane region" description="Helical" evidence="1">
    <location>
        <begin position="6"/>
        <end position="26"/>
    </location>
</feature>
<dbReference type="AlphaFoldDB" id="A0A0A9CTF2"/>
<sequence length="45" mass="5362">MPNFHSFLEAQVLNCTCFILVFLDYLNSIIKPSIMQHSRFFFSFD</sequence>
<keyword evidence="1" id="KW-1133">Transmembrane helix</keyword>